<name>A0A0L0SZ34_ALLM3</name>
<comment type="catalytic activity">
    <reaction evidence="1">
        <text>a 1,2-diacyl-sn-glycero-3-phospho-(1D-myo-inositol) + ATP = a 1,2-diacyl-sn-glycero-3-phospho-(1D-myo-inositol 4-phosphate) + ADP + H(+)</text>
        <dbReference type="Rhea" id="RHEA:19877"/>
        <dbReference type="ChEBI" id="CHEBI:15378"/>
        <dbReference type="ChEBI" id="CHEBI:30616"/>
        <dbReference type="ChEBI" id="CHEBI:57880"/>
        <dbReference type="ChEBI" id="CHEBI:58178"/>
        <dbReference type="ChEBI" id="CHEBI:456216"/>
        <dbReference type="EC" id="2.7.1.67"/>
    </reaction>
</comment>
<dbReference type="GO" id="GO:0005737">
    <property type="term" value="C:cytoplasm"/>
    <property type="evidence" value="ECO:0007669"/>
    <property type="project" value="TreeGrafter"/>
</dbReference>
<reference evidence="9 10" key="1">
    <citation type="submission" date="2009-11" db="EMBL/GenBank/DDBJ databases">
        <title>Annotation of Allomyces macrogynus ATCC 38327.</title>
        <authorList>
            <consortium name="The Broad Institute Genome Sequencing Platform"/>
            <person name="Russ C."/>
            <person name="Cuomo C."/>
            <person name="Burger G."/>
            <person name="Gray M.W."/>
            <person name="Holland P.W.H."/>
            <person name="King N."/>
            <person name="Lang F.B.F."/>
            <person name="Roger A.J."/>
            <person name="Ruiz-Trillo I."/>
            <person name="Young S.K."/>
            <person name="Zeng Q."/>
            <person name="Gargeya S."/>
            <person name="Fitzgerald M."/>
            <person name="Haas B."/>
            <person name="Abouelleil A."/>
            <person name="Alvarado L."/>
            <person name="Arachchi H.M."/>
            <person name="Berlin A."/>
            <person name="Chapman S.B."/>
            <person name="Gearin G."/>
            <person name="Goldberg J."/>
            <person name="Griggs A."/>
            <person name="Gujja S."/>
            <person name="Hansen M."/>
            <person name="Heiman D."/>
            <person name="Howarth C."/>
            <person name="Larimer J."/>
            <person name="Lui A."/>
            <person name="MacDonald P.J.P."/>
            <person name="McCowen C."/>
            <person name="Montmayeur A."/>
            <person name="Murphy C."/>
            <person name="Neiman D."/>
            <person name="Pearson M."/>
            <person name="Priest M."/>
            <person name="Roberts A."/>
            <person name="Saif S."/>
            <person name="Shea T."/>
            <person name="Sisk P."/>
            <person name="Stolte C."/>
            <person name="Sykes S."/>
            <person name="Wortman J."/>
            <person name="Nusbaum C."/>
            <person name="Birren B."/>
        </authorList>
    </citation>
    <scope>NUCLEOTIDE SEQUENCE [LARGE SCALE GENOMIC DNA]</scope>
    <source>
        <strain evidence="9 10">ATCC 38327</strain>
    </source>
</reference>
<dbReference type="GO" id="GO:0016020">
    <property type="term" value="C:membrane"/>
    <property type="evidence" value="ECO:0007669"/>
    <property type="project" value="TreeGrafter"/>
</dbReference>
<dbReference type="PROSITE" id="PS00916">
    <property type="entry name" value="PI3_4_KINASE_2"/>
    <property type="match status" value="1"/>
</dbReference>
<comment type="similarity">
    <text evidence="2">Belongs to the PI3/PI4-kinase family. Type III PI4K subfamily.</text>
</comment>
<keyword evidence="10" id="KW-1185">Reference proteome</keyword>
<gene>
    <name evidence="9" type="ORF">AMAG_12540</name>
</gene>
<dbReference type="eggNOG" id="KOG0903">
    <property type="taxonomic scope" value="Eukaryota"/>
</dbReference>
<evidence type="ECO:0000256" key="6">
    <source>
        <dbReference type="SAM" id="MobiDB-lite"/>
    </source>
</evidence>
<accession>A0A0L0SZ34</accession>
<dbReference type="InterPro" id="IPR015433">
    <property type="entry name" value="PI3/4_kinase"/>
</dbReference>
<dbReference type="SUPFAM" id="SSF56112">
    <property type="entry name" value="Protein kinase-like (PK-like)"/>
    <property type="match status" value="1"/>
</dbReference>
<feature type="compositionally biased region" description="Low complexity" evidence="6">
    <location>
        <begin position="281"/>
        <end position="290"/>
    </location>
</feature>
<dbReference type="InterPro" id="IPR016024">
    <property type="entry name" value="ARM-type_fold"/>
</dbReference>
<dbReference type="PROSITE" id="PS50290">
    <property type="entry name" value="PI3_4_KINASE_3"/>
    <property type="match status" value="1"/>
</dbReference>
<dbReference type="PROSITE" id="PS00915">
    <property type="entry name" value="PI3_4_KINASE_1"/>
    <property type="match status" value="1"/>
</dbReference>
<dbReference type="Gene3D" id="1.25.40.70">
    <property type="entry name" value="Phosphatidylinositol 3-kinase, accessory domain (PIK)"/>
    <property type="match status" value="1"/>
</dbReference>
<dbReference type="VEuPathDB" id="FungiDB:AMAG_12540"/>
<evidence type="ECO:0000256" key="3">
    <source>
        <dbReference type="ARBA" id="ARBA00012169"/>
    </source>
</evidence>
<feature type="region of interest" description="Disordered" evidence="6">
    <location>
        <begin position="979"/>
        <end position="1015"/>
    </location>
</feature>
<evidence type="ECO:0000313" key="9">
    <source>
        <dbReference type="EMBL" id="KNE67823.1"/>
    </source>
</evidence>
<dbReference type="GO" id="GO:0048015">
    <property type="term" value="P:phosphatidylinositol-mediated signaling"/>
    <property type="evidence" value="ECO:0007669"/>
    <property type="project" value="TreeGrafter"/>
</dbReference>
<dbReference type="InterPro" id="IPR018936">
    <property type="entry name" value="PI3/4_kinase_CS"/>
</dbReference>
<dbReference type="STRING" id="578462.A0A0L0SZ34"/>
<evidence type="ECO:0000259" key="7">
    <source>
        <dbReference type="PROSITE" id="PS50290"/>
    </source>
</evidence>
<keyword evidence="4" id="KW-0808">Transferase</keyword>
<proteinExistence type="inferred from homology"/>
<reference evidence="10" key="2">
    <citation type="submission" date="2009-11" db="EMBL/GenBank/DDBJ databases">
        <title>The Genome Sequence of Allomyces macrogynus strain ATCC 38327.</title>
        <authorList>
            <consortium name="The Broad Institute Genome Sequencing Platform"/>
            <person name="Russ C."/>
            <person name="Cuomo C."/>
            <person name="Shea T."/>
            <person name="Young S.K."/>
            <person name="Zeng Q."/>
            <person name="Koehrsen M."/>
            <person name="Haas B."/>
            <person name="Borodovsky M."/>
            <person name="Guigo R."/>
            <person name="Alvarado L."/>
            <person name="Berlin A."/>
            <person name="Borenstein D."/>
            <person name="Chen Z."/>
            <person name="Engels R."/>
            <person name="Freedman E."/>
            <person name="Gellesch M."/>
            <person name="Goldberg J."/>
            <person name="Griggs A."/>
            <person name="Gujja S."/>
            <person name="Heiman D."/>
            <person name="Hepburn T."/>
            <person name="Howarth C."/>
            <person name="Jen D."/>
            <person name="Larson L."/>
            <person name="Lewis B."/>
            <person name="Mehta T."/>
            <person name="Park D."/>
            <person name="Pearson M."/>
            <person name="Roberts A."/>
            <person name="Saif S."/>
            <person name="Shenoy N."/>
            <person name="Sisk P."/>
            <person name="Stolte C."/>
            <person name="Sykes S."/>
            <person name="Walk T."/>
            <person name="White J."/>
            <person name="Yandava C."/>
            <person name="Burger G."/>
            <person name="Gray M.W."/>
            <person name="Holland P.W.H."/>
            <person name="King N."/>
            <person name="Lang F.B.F."/>
            <person name="Roger A.J."/>
            <person name="Ruiz-Trillo I."/>
            <person name="Lander E."/>
            <person name="Nusbaum C."/>
        </authorList>
    </citation>
    <scope>NUCLEOTIDE SEQUENCE [LARGE SCALE GENOMIC DNA]</scope>
    <source>
        <strain evidence="10">ATCC 38327</strain>
    </source>
</reference>
<dbReference type="GO" id="GO:0046854">
    <property type="term" value="P:phosphatidylinositol phosphate biosynthetic process"/>
    <property type="evidence" value="ECO:0007669"/>
    <property type="project" value="InterPro"/>
</dbReference>
<feature type="region of interest" description="Disordered" evidence="6">
    <location>
        <begin position="512"/>
        <end position="535"/>
    </location>
</feature>
<dbReference type="InterPro" id="IPR011009">
    <property type="entry name" value="Kinase-like_dom_sf"/>
</dbReference>
<dbReference type="Pfam" id="PF21245">
    <property type="entry name" value="PI4KB-PIK1_PIK"/>
    <property type="match status" value="1"/>
</dbReference>
<organism evidence="9 10">
    <name type="scientific">Allomyces macrogynus (strain ATCC 38327)</name>
    <name type="common">Allomyces javanicus var. macrogynus</name>
    <dbReference type="NCBI Taxonomy" id="578462"/>
    <lineage>
        <taxon>Eukaryota</taxon>
        <taxon>Fungi</taxon>
        <taxon>Fungi incertae sedis</taxon>
        <taxon>Blastocladiomycota</taxon>
        <taxon>Blastocladiomycetes</taxon>
        <taxon>Blastocladiales</taxon>
        <taxon>Blastocladiaceae</taxon>
        <taxon>Allomyces</taxon>
    </lineage>
</organism>
<dbReference type="PROSITE" id="PS51545">
    <property type="entry name" value="PIK_HELICAL"/>
    <property type="match status" value="1"/>
</dbReference>
<evidence type="ECO:0000256" key="4">
    <source>
        <dbReference type="ARBA" id="ARBA00022679"/>
    </source>
</evidence>
<dbReference type="AlphaFoldDB" id="A0A0L0SZ34"/>
<dbReference type="InterPro" id="IPR049160">
    <property type="entry name" value="PI4KB-PIK1_PIK"/>
</dbReference>
<dbReference type="PANTHER" id="PTHR10048:SF22">
    <property type="entry name" value="PHOSPHATIDYLINOSITOL 4-KINASE BETA"/>
    <property type="match status" value="1"/>
</dbReference>
<feature type="compositionally biased region" description="Low complexity" evidence="6">
    <location>
        <begin position="1004"/>
        <end position="1015"/>
    </location>
</feature>
<dbReference type="InterPro" id="IPR036940">
    <property type="entry name" value="PI3/4_kinase_cat_sf"/>
</dbReference>
<feature type="compositionally biased region" description="Low complexity" evidence="6">
    <location>
        <begin position="979"/>
        <end position="988"/>
    </location>
</feature>
<evidence type="ECO:0000259" key="8">
    <source>
        <dbReference type="PROSITE" id="PS51545"/>
    </source>
</evidence>
<protein>
    <recommendedName>
        <fullName evidence="3">1-phosphatidylinositol 4-kinase</fullName>
        <ecNumber evidence="3">2.7.1.67</ecNumber>
    </recommendedName>
</protein>
<dbReference type="OMA" id="ANYFRCE"/>
<dbReference type="Gene3D" id="3.30.1010.10">
    <property type="entry name" value="Phosphatidylinositol 3-kinase Catalytic Subunit, Chain A, domain 4"/>
    <property type="match status" value="1"/>
</dbReference>
<dbReference type="PANTHER" id="PTHR10048">
    <property type="entry name" value="PHOSPHATIDYLINOSITOL KINASE"/>
    <property type="match status" value="1"/>
</dbReference>
<dbReference type="GO" id="GO:0004430">
    <property type="term" value="F:1-phosphatidylinositol 4-kinase activity"/>
    <property type="evidence" value="ECO:0007669"/>
    <property type="project" value="UniProtKB-EC"/>
</dbReference>
<evidence type="ECO:0000256" key="2">
    <source>
        <dbReference type="ARBA" id="ARBA00006209"/>
    </source>
</evidence>
<dbReference type="EMBL" id="GG745354">
    <property type="protein sequence ID" value="KNE67823.1"/>
    <property type="molecule type" value="Genomic_DNA"/>
</dbReference>
<dbReference type="InterPro" id="IPR000403">
    <property type="entry name" value="PI3/4_kinase_cat_dom"/>
</dbReference>
<feature type="domain" description="PIK helical" evidence="8">
    <location>
        <begin position="1"/>
        <end position="166"/>
    </location>
</feature>
<dbReference type="InterPro" id="IPR042236">
    <property type="entry name" value="PI3K_accessory_sf"/>
</dbReference>
<evidence type="ECO:0000313" key="10">
    <source>
        <dbReference type="Proteomes" id="UP000054350"/>
    </source>
</evidence>
<dbReference type="Gene3D" id="1.10.1070.11">
    <property type="entry name" value="Phosphatidylinositol 3-/4-kinase, catalytic domain"/>
    <property type="match status" value="1"/>
</dbReference>
<dbReference type="InterPro" id="IPR001263">
    <property type="entry name" value="PI3K_accessory_dom"/>
</dbReference>
<dbReference type="FunFam" id="1.10.1070.11:FF:000016">
    <property type="entry name" value="PIK1p Phosphatidylinositol 4-kinase"/>
    <property type="match status" value="1"/>
</dbReference>
<evidence type="ECO:0000256" key="5">
    <source>
        <dbReference type="ARBA" id="ARBA00022777"/>
    </source>
</evidence>
<dbReference type="SMART" id="SM00146">
    <property type="entry name" value="PI3Kc"/>
    <property type="match status" value="1"/>
</dbReference>
<dbReference type="EC" id="2.7.1.67" evidence="3"/>
<evidence type="ECO:0000256" key="1">
    <source>
        <dbReference type="ARBA" id="ARBA00001686"/>
    </source>
</evidence>
<dbReference type="Proteomes" id="UP000054350">
    <property type="component" value="Unassembled WGS sequence"/>
</dbReference>
<dbReference type="OrthoDB" id="10264149at2759"/>
<dbReference type="SUPFAM" id="SSF48371">
    <property type="entry name" value="ARM repeat"/>
    <property type="match status" value="1"/>
</dbReference>
<dbReference type="Pfam" id="PF00454">
    <property type="entry name" value="PI3_PI4_kinase"/>
    <property type="match status" value="1"/>
</dbReference>
<feature type="compositionally biased region" description="Low complexity" evidence="6">
    <location>
        <begin position="515"/>
        <end position="529"/>
    </location>
</feature>
<feature type="compositionally biased region" description="Low complexity" evidence="6">
    <location>
        <begin position="299"/>
        <end position="308"/>
    </location>
</feature>
<keyword evidence="5" id="KW-0418">Kinase</keyword>
<sequence length="1068" mass="116088">MEAPAAPSTAPVVPSTASAAARKQQQESAAVYGTGPPKSMAIGPDAQFGPAHAGLLRLFRSEFFDEWMAVYYMYKYPDHPAIQEYLADALRGFPVARVQEYLPQLIHILVTVPTMTHLEDLIADRCRVSTHFAMLTLWYFQAYLADLEDFPSSAAYDMCVRVVSLVEDIIMAREEDTAEYLVESDVPAAITPPMTTTTPIKSSRDSAVNVHLDTPNKSLPRGSGSPPAPAMVTLAIGPNGTPLRLPNTTPSLEDMHKGKAFSFTNFVQRAAGGSNATGTVSKRSSMASSSVDDMPNNETSASGSVRARRGSTASVDSVLCNDPKLLEKYYFHSELQFIAALVAISERLVPVPREARQSTLTAELTLLNHNFPAPVCLPLWCHAAGEVRHHQIVRISPTDATVLNSAERVPFLMFVEVIEDDEEDAHAAAADSTNVLGVATDGTPRRMPIRRRSSLSMLLETPPASLTAMLNGSLSRRTSTISSASAAAAVNHAADDLGARGLAAELQTQVEPAAPTTARPSSMMSTTSTRRTEFPGEEEFANRMRTAVILLAQLQEQERQMLTAELAEAAAASSPAARRRALLKLRKKKKKKVGGPRLTEEIRNRILREMMALEELRLRALQELNALDIDEGDLGLASTMSQDVYKVLGGVEYTMDPVDLGNAPPMPAGAADLGGLERAQIEAVKLPAATTALPIPPLATRQATVRRRVSTLTPPMAIDKDDPSGAIVRETWARKRERIRASSGFGHAKHWNLMSVIVKSGADLRQEQLACQLIREMAKVWQHARVACWMFPYRVLVTGQAHGIVETVKNTVSIHSLKKEMYAKHGDTFTLKDFFVQEFGPEGSPGFDMAQRNFMTSLAGYSILCYVLNVKDRHNGNILLDYTTGHIVHIDFGFMLSNSPGAVAFETAPFKLSQEYVDLLGGLGSKMYAEWRQLLVQGFLALRRAHDRIVGLVEVMERDSPLDCFAYTSLVTTAAAAPAVTPSTSPTPGQSATPTPAAESGTVSPTPASSSPAANALPVTKALRDRLLLSLSDKQVSDFVDRLIANSMGNVFTRLYDGYQWFVEGVMA</sequence>
<feature type="region of interest" description="Disordered" evidence="6">
    <location>
        <begin position="272"/>
        <end position="308"/>
    </location>
</feature>
<feature type="domain" description="PI3K/PI4K catalytic" evidence="7">
    <location>
        <begin position="733"/>
        <end position="1002"/>
    </location>
</feature>